<protein>
    <submittedName>
        <fullName evidence="2">Uncharacterized protein</fullName>
    </submittedName>
</protein>
<reference evidence="2" key="1">
    <citation type="journal article" date="2023" name="Mol. Phylogenet. Evol.">
        <title>Genome-scale phylogeny and comparative genomics of the fungal order Sordariales.</title>
        <authorList>
            <person name="Hensen N."/>
            <person name="Bonometti L."/>
            <person name="Westerberg I."/>
            <person name="Brannstrom I.O."/>
            <person name="Guillou S."/>
            <person name="Cros-Aarteil S."/>
            <person name="Calhoun S."/>
            <person name="Haridas S."/>
            <person name="Kuo A."/>
            <person name="Mondo S."/>
            <person name="Pangilinan J."/>
            <person name="Riley R."/>
            <person name="LaButti K."/>
            <person name="Andreopoulos B."/>
            <person name="Lipzen A."/>
            <person name="Chen C."/>
            <person name="Yan M."/>
            <person name="Daum C."/>
            <person name="Ng V."/>
            <person name="Clum A."/>
            <person name="Steindorff A."/>
            <person name="Ohm R.A."/>
            <person name="Martin F."/>
            <person name="Silar P."/>
            <person name="Natvig D.O."/>
            <person name="Lalanne C."/>
            <person name="Gautier V."/>
            <person name="Ament-Velasquez S.L."/>
            <person name="Kruys A."/>
            <person name="Hutchinson M.I."/>
            <person name="Powell A.J."/>
            <person name="Barry K."/>
            <person name="Miller A.N."/>
            <person name="Grigoriev I.V."/>
            <person name="Debuchy R."/>
            <person name="Gladieux P."/>
            <person name="Hiltunen Thoren M."/>
            <person name="Johannesson H."/>
        </authorList>
    </citation>
    <scope>NUCLEOTIDE SEQUENCE</scope>
    <source>
        <strain evidence="2">CBS 892.96</strain>
    </source>
</reference>
<accession>A0AAN7A3L0</accession>
<proteinExistence type="predicted"/>
<gene>
    <name evidence="2" type="ORF">QBC36DRAFT_69375</name>
</gene>
<dbReference type="Proteomes" id="UP001302321">
    <property type="component" value="Unassembled WGS sequence"/>
</dbReference>
<feature type="region of interest" description="Disordered" evidence="1">
    <location>
        <begin position="1"/>
        <end position="24"/>
    </location>
</feature>
<comment type="caution">
    <text evidence="2">The sequence shown here is derived from an EMBL/GenBank/DDBJ whole genome shotgun (WGS) entry which is preliminary data.</text>
</comment>
<keyword evidence="3" id="KW-1185">Reference proteome</keyword>
<sequence>MTNLVSNNASTNSDDSDSISITPHSDFPARTNAFARIGTPKKSFLEQIRDAQAVGSLSLNLLPAEYPLIIGPENRQYHLRAHFYDKPRPSWIHKHGTLLLRLVPGDLGTQDGQFWACSRCGMLYDAEATSSAGKHLVKRHRITKDGEVPPAASTTGKREIPIDEIIVAQTNKRVKLPPYTKHKDEFKELLVNWMADSDIPFSVVENKRFQALLS</sequence>
<evidence type="ECO:0000256" key="1">
    <source>
        <dbReference type="SAM" id="MobiDB-lite"/>
    </source>
</evidence>
<reference evidence="2" key="2">
    <citation type="submission" date="2023-05" db="EMBL/GenBank/DDBJ databases">
        <authorList>
            <consortium name="Lawrence Berkeley National Laboratory"/>
            <person name="Steindorff A."/>
            <person name="Hensen N."/>
            <person name="Bonometti L."/>
            <person name="Westerberg I."/>
            <person name="Brannstrom I.O."/>
            <person name="Guillou S."/>
            <person name="Cros-Aarteil S."/>
            <person name="Calhoun S."/>
            <person name="Haridas S."/>
            <person name="Kuo A."/>
            <person name="Mondo S."/>
            <person name="Pangilinan J."/>
            <person name="Riley R."/>
            <person name="Labutti K."/>
            <person name="Andreopoulos B."/>
            <person name="Lipzen A."/>
            <person name="Chen C."/>
            <person name="Yanf M."/>
            <person name="Daum C."/>
            <person name="Ng V."/>
            <person name="Clum A."/>
            <person name="Ohm R."/>
            <person name="Martin F."/>
            <person name="Silar P."/>
            <person name="Natvig D."/>
            <person name="Lalanne C."/>
            <person name="Gautier V."/>
            <person name="Ament-Velasquez S.L."/>
            <person name="Kruys A."/>
            <person name="Hutchinson M.I."/>
            <person name="Powell A.J."/>
            <person name="Barry K."/>
            <person name="Miller A.N."/>
            <person name="Grigoriev I.V."/>
            <person name="Debuchy R."/>
            <person name="Gladieux P."/>
            <person name="Thoren M.H."/>
            <person name="Johannesson H."/>
        </authorList>
    </citation>
    <scope>NUCLEOTIDE SEQUENCE</scope>
    <source>
        <strain evidence="2">CBS 892.96</strain>
    </source>
</reference>
<organism evidence="2 3">
    <name type="scientific">Triangularia setosa</name>
    <dbReference type="NCBI Taxonomy" id="2587417"/>
    <lineage>
        <taxon>Eukaryota</taxon>
        <taxon>Fungi</taxon>
        <taxon>Dikarya</taxon>
        <taxon>Ascomycota</taxon>
        <taxon>Pezizomycotina</taxon>
        <taxon>Sordariomycetes</taxon>
        <taxon>Sordariomycetidae</taxon>
        <taxon>Sordariales</taxon>
        <taxon>Podosporaceae</taxon>
        <taxon>Triangularia</taxon>
    </lineage>
</organism>
<name>A0AAN7A3L0_9PEZI</name>
<dbReference type="EMBL" id="MU866392">
    <property type="protein sequence ID" value="KAK4172808.1"/>
    <property type="molecule type" value="Genomic_DNA"/>
</dbReference>
<evidence type="ECO:0000313" key="2">
    <source>
        <dbReference type="EMBL" id="KAK4172808.1"/>
    </source>
</evidence>
<evidence type="ECO:0000313" key="3">
    <source>
        <dbReference type="Proteomes" id="UP001302321"/>
    </source>
</evidence>
<feature type="non-terminal residue" evidence="2">
    <location>
        <position position="214"/>
    </location>
</feature>
<feature type="compositionally biased region" description="Low complexity" evidence="1">
    <location>
        <begin position="1"/>
        <end position="22"/>
    </location>
</feature>
<dbReference type="AlphaFoldDB" id="A0AAN7A3L0"/>